<keyword evidence="3" id="KW-0808">Transferase</keyword>
<feature type="binding site" evidence="1">
    <location>
        <position position="119"/>
    </location>
    <ligand>
        <name>Zn(2+)</name>
        <dbReference type="ChEBI" id="CHEBI:29105"/>
    </ligand>
</feature>
<keyword evidence="3" id="KW-0418">Kinase</keyword>
<dbReference type="SMART" id="SM01388">
    <property type="entry name" value="Mob1_phocein"/>
    <property type="match status" value="1"/>
</dbReference>
<organism evidence="3 4">
    <name type="scientific">Hypsibius exemplaris</name>
    <name type="common">Freshwater tardigrade</name>
    <dbReference type="NCBI Taxonomy" id="2072580"/>
    <lineage>
        <taxon>Eukaryota</taxon>
        <taxon>Metazoa</taxon>
        <taxon>Ecdysozoa</taxon>
        <taxon>Tardigrada</taxon>
        <taxon>Eutardigrada</taxon>
        <taxon>Parachela</taxon>
        <taxon>Hypsibioidea</taxon>
        <taxon>Hypsibiidae</taxon>
        <taxon>Hypsibius</taxon>
    </lineage>
</organism>
<dbReference type="Gene3D" id="1.20.140.30">
    <property type="entry name" value="MOB kinase activator"/>
    <property type="match status" value="1"/>
</dbReference>
<dbReference type="PANTHER" id="PTHR22599">
    <property type="entry name" value="MPS ONE BINDER KINASE ACTIVATOR-LIKE MOB"/>
    <property type="match status" value="1"/>
</dbReference>
<feature type="region of interest" description="Disordered" evidence="2">
    <location>
        <begin position="1"/>
        <end position="26"/>
    </location>
</feature>
<accession>A0A1W0WQI4</accession>
<dbReference type="SUPFAM" id="SSF101152">
    <property type="entry name" value="Mob1/phocein"/>
    <property type="match status" value="1"/>
</dbReference>
<gene>
    <name evidence="3" type="ORF">BV898_08400</name>
</gene>
<reference evidence="4" key="1">
    <citation type="submission" date="2017-01" db="EMBL/GenBank/DDBJ databases">
        <title>Comparative genomics of anhydrobiosis in the tardigrade Hypsibius dujardini.</title>
        <authorList>
            <person name="Yoshida Y."/>
            <person name="Koutsovoulos G."/>
            <person name="Laetsch D."/>
            <person name="Stevens L."/>
            <person name="Kumar S."/>
            <person name="Horikawa D."/>
            <person name="Ishino K."/>
            <person name="Komine S."/>
            <person name="Tomita M."/>
            <person name="Blaxter M."/>
            <person name="Arakawa K."/>
        </authorList>
    </citation>
    <scope>NUCLEOTIDE SEQUENCE [LARGE SCALE GENOMIC DNA]</scope>
    <source>
        <strain evidence="4">Z151</strain>
    </source>
</reference>
<dbReference type="Proteomes" id="UP000192578">
    <property type="component" value="Unassembled WGS sequence"/>
</dbReference>
<feature type="binding site" evidence="1">
    <location>
        <position position="114"/>
    </location>
    <ligand>
        <name>Zn(2+)</name>
        <dbReference type="ChEBI" id="CHEBI:29105"/>
    </ligand>
</feature>
<dbReference type="Pfam" id="PF03637">
    <property type="entry name" value="Mob1_phocein"/>
    <property type="match status" value="1"/>
</dbReference>
<evidence type="ECO:0000313" key="3">
    <source>
        <dbReference type="EMBL" id="OQV17466.1"/>
    </source>
</evidence>
<keyword evidence="4" id="KW-1185">Reference proteome</keyword>
<protein>
    <submittedName>
        <fullName evidence="3">MOB kinase activator-like 3</fullName>
    </submittedName>
</protein>
<feature type="binding site" evidence="1">
    <location>
        <position position="196"/>
    </location>
    <ligand>
        <name>Zn(2+)</name>
        <dbReference type="ChEBI" id="CHEBI:29105"/>
    </ligand>
</feature>
<evidence type="ECO:0000313" key="4">
    <source>
        <dbReference type="Proteomes" id="UP000192578"/>
    </source>
</evidence>
<evidence type="ECO:0000256" key="1">
    <source>
        <dbReference type="PIRSR" id="PIRSR605301-1"/>
    </source>
</evidence>
<sequence length="257" mass="29949">MAPKSKRETVGGVVGQVQQQQSSSEKIFPPARSMAHFIDFFNRKKTFRPKKHFTPGTLKYSLHKRAVASFESQADLKRTVQLPEGETLEDWIAVYIVDFFNRINLIYGTITDYCTPATCPTMSAGMKYEYFWTDGCQYKKPTRMPANQYIALLLDWVDSTVNDQKQFPVFVDVPFPSNFLATCKKVASRMYRVFVHIYIHHFDTLTALSAVPHVNLCYKHYYYFVTEFNLVSKKELEPLHDLTERLCQTIPRYVYTE</sequence>
<name>A0A1W0WQI4_HYPEX</name>
<feature type="compositionally biased region" description="Low complexity" evidence="2">
    <location>
        <begin position="15"/>
        <end position="24"/>
    </location>
</feature>
<keyword evidence="1" id="KW-0862">Zinc</keyword>
<comment type="caution">
    <text evidence="3">The sequence shown here is derived from an EMBL/GenBank/DDBJ whole genome shotgun (WGS) entry which is preliminary data.</text>
</comment>
<dbReference type="OrthoDB" id="8170117at2759"/>
<evidence type="ECO:0000256" key="2">
    <source>
        <dbReference type="SAM" id="MobiDB-lite"/>
    </source>
</evidence>
<keyword evidence="1" id="KW-0479">Metal-binding</keyword>
<dbReference type="EMBL" id="MTYJ01000060">
    <property type="protein sequence ID" value="OQV17466.1"/>
    <property type="molecule type" value="Genomic_DNA"/>
</dbReference>
<feature type="binding site" evidence="1">
    <location>
        <position position="201"/>
    </location>
    <ligand>
        <name>Zn(2+)</name>
        <dbReference type="ChEBI" id="CHEBI:29105"/>
    </ligand>
</feature>
<dbReference type="GO" id="GO:0016301">
    <property type="term" value="F:kinase activity"/>
    <property type="evidence" value="ECO:0007669"/>
    <property type="project" value="UniProtKB-KW"/>
</dbReference>
<dbReference type="InterPro" id="IPR005301">
    <property type="entry name" value="MOB_kinase_act_fam"/>
</dbReference>
<dbReference type="InterPro" id="IPR036703">
    <property type="entry name" value="MOB_kinase_act_sf"/>
</dbReference>
<dbReference type="AlphaFoldDB" id="A0A1W0WQI4"/>
<proteinExistence type="predicted"/>